<dbReference type="GO" id="GO:0004672">
    <property type="term" value="F:protein kinase activity"/>
    <property type="evidence" value="ECO:0007669"/>
    <property type="project" value="InterPro"/>
</dbReference>
<dbReference type="PANTHER" id="PTHR11042">
    <property type="entry name" value="EUKARYOTIC TRANSLATION INITIATION FACTOR 2-ALPHA KINASE EIF2-ALPHA KINASE -RELATED"/>
    <property type="match status" value="1"/>
</dbReference>
<dbReference type="InterPro" id="IPR000719">
    <property type="entry name" value="Prot_kinase_dom"/>
</dbReference>
<dbReference type="RefSeq" id="XP_019642716.1">
    <property type="nucleotide sequence ID" value="XM_019787157.1"/>
</dbReference>
<dbReference type="GeneID" id="109484000"/>
<evidence type="ECO:0000313" key="8">
    <source>
        <dbReference type="RefSeq" id="XP_019642716.1"/>
    </source>
</evidence>
<dbReference type="Gene3D" id="1.10.510.10">
    <property type="entry name" value="Transferase(Phosphotransferase) domain 1"/>
    <property type="match status" value="1"/>
</dbReference>
<keyword evidence="7" id="KW-1185">Reference proteome</keyword>
<evidence type="ECO:0000256" key="3">
    <source>
        <dbReference type="ARBA" id="ARBA00022777"/>
    </source>
</evidence>
<evidence type="ECO:0000256" key="4">
    <source>
        <dbReference type="ARBA" id="ARBA00022840"/>
    </source>
</evidence>
<keyword evidence="4 5" id="KW-0067">ATP-binding</keyword>
<dbReference type="Gene3D" id="3.30.200.20">
    <property type="entry name" value="Phosphorylase Kinase, domain 1"/>
    <property type="match status" value="1"/>
</dbReference>
<reference evidence="8" key="1">
    <citation type="submission" date="2025-08" db="UniProtKB">
        <authorList>
            <consortium name="RefSeq"/>
        </authorList>
    </citation>
    <scope>IDENTIFICATION</scope>
    <source>
        <tissue evidence="8">Gonad</tissue>
    </source>
</reference>
<dbReference type="InterPro" id="IPR050339">
    <property type="entry name" value="CC_SR_Kinase"/>
</dbReference>
<evidence type="ECO:0000256" key="2">
    <source>
        <dbReference type="ARBA" id="ARBA00022741"/>
    </source>
</evidence>
<dbReference type="PANTHER" id="PTHR11042:SF190">
    <property type="entry name" value="MITOSIS INHIBITOR PROTEIN KINASE MIK1"/>
    <property type="match status" value="1"/>
</dbReference>
<name>A0A6P5AL14_BRABE</name>
<dbReference type="GO" id="GO:0005634">
    <property type="term" value="C:nucleus"/>
    <property type="evidence" value="ECO:0007669"/>
    <property type="project" value="TreeGrafter"/>
</dbReference>
<dbReference type="GO" id="GO:0005737">
    <property type="term" value="C:cytoplasm"/>
    <property type="evidence" value="ECO:0007669"/>
    <property type="project" value="TreeGrafter"/>
</dbReference>
<sequence>MERYRILEELGQGAFGKVYKAERKEDGGALALKCLTVDSLDVGQVVLKEIIALQQAVGKHPHILQFIGLMTADAGLNTPALNVCLIVEYCDGGTLDRFILSARPSRATVLQLLCDTAEGVAYLHSRNVDHGALKPDNILVDNSGQRPIVKIADFGLARVRALGEWAVNYVQTMVMYLPPELLLVMLAQPHTIVTNTSMADVFALGLIIAAILDLTTDSTPSPTDPADPATDPGATRKLVPAVYVDGKPTPVAKVMITHPEFPVADMLMTSEPQGSPVKALVLAMLAVNPQQRPTSEQVLCSLMRITGASDG</sequence>
<dbReference type="CDD" id="cd00180">
    <property type="entry name" value="PKc"/>
    <property type="match status" value="1"/>
</dbReference>
<organism evidence="7 8">
    <name type="scientific">Branchiostoma belcheri</name>
    <name type="common">Amphioxus</name>
    <dbReference type="NCBI Taxonomy" id="7741"/>
    <lineage>
        <taxon>Eukaryota</taxon>
        <taxon>Metazoa</taxon>
        <taxon>Chordata</taxon>
        <taxon>Cephalochordata</taxon>
        <taxon>Leptocardii</taxon>
        <taxon>Amphioxiformes</taxon>
        <taxon>Branchiostomatidae</taxon>
        <taxon>Branchiostoma</taxon>
    </lineage>
</organism>
<keyword evidence="1" id="KW-0808">Transferase</keyword>
<keyword evidence="2 5" id="KW-0547">Nucleotide-binding</keyword>
<dbReference type="OrthoDB" id="20134at2759"/>
<proteinExistence type="predicted"/>
<evidence type="ECO:0000259" key="6">
    <source>
        <dbReference type="PROSITE" id="PS50011"/>
    </source>
</evidence>
<dbReference type="AlphaFoldDB" id="A0A6P5AL14"/>
<dbReference type="Proteomes" id="UP000515135">
    <property type="component" value="Unplaced"/>
</dbReference>
<feature type="domain" description="Protein kinase" evidence="6">
    <location>
        <begin position="4"/>
        <end position="305"/>
    </location>
</feature>
<evidence type="ECO:0000313" key="7">
    <source>
        <dbReference type="Proteomes" id="UP000515135"/>
    </source>
</evidence>
<feature type="binding site" evidence="5">
    <location>
        <position position="33"/>
    </location>
    <ligand>
        <name>ATP</name>
        <dbReference type="ChEBI" id="CHEBI:30616"/>
    </ligand>
</feature>
<dbReference type="PROSITE" id="PS00107">
    <property type="entry name" value="PROTEIN_KINASE_ATP"/>
    <property type="match status" value="1"/>
</dbReference>
<dbReference type="PROSITE" id="PS50011">
    <property type="entry name" value="PROTEIN_KINASE_DOM"/>
    <property type="match status" value="1"/>
</dbReference>
<accession>A0A6P5AL14</accession>
<protein>
    <submittedName>
        <fullName evidence="8">Serine/threonine-protein kinase 35-like</fullName>
    </submittedName>
</protein>
<dbReference type="Pfam" id="PF00069">
    <property type="entry name" value="Pkinase"/>
    <property type="match status" value="1"/>
</dbReference>
<gene>
    <name evidence="8" type="primary">LOC109484000</name>
</gene>
<evidence type="ECO:0000256" key="5">
    <source>
        <dbReference type="PROSITE-ProRule" id="PRU10141"/>
    </source>
</evidence>
<dbReference type="InterPro" id="IPR011009">
    <property type="entry name" value="Kinase-like_dom_sf"/>
</dbReference>
<evidence type="ECO:0000256" key="1">
    <source>
        <dbReference type="ARBA" id="ARBA00022679"/>
    </source>
</evidence>
<keyword evidence="3" id="KW-0418">Kinase</keyword>
<dbReference type="SUPFAM" id="SSF56112">
    <property type="entry name" value="Protein kinase-like (PK-like)"/>
    <property type="match status" value="1"/>
</dbReference>
<dbReference type="GO" id="GO:0110031">
    <property type="term" value="P:negative regulation of G2/MI transition of meiotic cell cycle"/>
    <property type="evidence" value="ECO:0007669"/>
    <property type="project" value="TreeGrafter"/>
</dbReference>
<dbReference type="InterPro" id="IPR017441">
    <property type="entry name" value="Protein_kinase_ATP_BS"/>
</dbReference>
<dbReference type="GO" id="GO:0005524">
    <property type="term" value="F:ATP binding"/>
    <property type="evidence" value="ECO:0007669"/>
    <property type="project" value="UniProtKB-UniRule"/>
</dbReference>
<dbReference type="KEGG" id="bbel:109484000"/>